<proteinExistence type="predicted"/>
<dbReference type="EMBL" id="CM001879">
    <property type="protein sequence ID" value="EOX95715.1"/>
    <property type="molecule type" value="Genomic_DNA"/>
</dbReference>
<name>A0A061DSP5_THECC</name>
<keyword evidence="1" id="KW-0472">Membrane</keyword>
<dbReference type="InParanoid" id="A0A061DSP5"/>
<keyword evidence="3" id="KW-1185">Reference proteome</keyword>
<organism evidence="2 3">
    <name type="scientific">Theobroma cacao</name>
    <name type="common">Cacao</name>
    <name type="synonym">Cocoa</name>
    <dbReference type="NCBI Taxonomy" id="3641"/>
    <lineage>
        <taxon>Eukaryota</taxon>
        <taxon>Viridiplantae</taxon>
        <taxon>Streptophyta</taxon>
        <taxon>Embryophyta</taxon>
        <taxon>Tracheophyta</taxon>
        <taxon>Spermatophyta</taxon>
        <taxon>Magnoliopsida</taxon>
        <taxon>eudicotyledons</taxon>
        <taxon>Gunneridae</taxon>
        <taxon>Pentapetalae</taxon>
        <taxon>rosids</taxon>
        <taxon>malvids</taxon>
        <taxon>Malvales</taxon>
        <taxon>Malvaceae</taxon>
        <taxon>Byttnerioideae</taxon>
        <taxon>Theobroma</taxon>
    </lineage>
</organism>
<evidence type="ECO:0000313" key="3">
    <source>
        <dbReference type="Proteomes" id="UP000026915"/>
    </source>
</evidence>
<dbReference type="AlphaFoldDB" id="A0A061DSP5"/>
<gene>
    <name evidence="2" type="ORF">TCM_005154</name>
</gene>
<dbReference type="Gramene" id="EOX95715">
    <property type="protein sequence ID" value="EOX95715"/>
    <property type="gene ID" value="TCM_005154"/>
</dbReference>
<sequence>MSIMGLQLSLLEVLWVPKVYCSIFSLSLSFSFYLHFFPLLSMLLCVPVFTSQFRHLGSTPFVFFELF</sequence>
<dbReference type="HOGENOM" id="CLU_2817576_0_0_1"/>
<feature type="transmembrane region" description="Helical" evidence="1">
    <location>
        <begin position="31"/>
        <end position="49"/>
    </location>
</feature>
<keyword evidence="1" id="KW-0812">Transmembrane</keyword>
<accession>A0A061DSP5</accession>
<evidence type="ECO:0000256" key="1">
    <source>
        <dbReference type="SAM" id="Phobius"/>
    </source>
</evidence>
<dbReference type="Proteomes" id="UP000026915">
    <property type="component" value="Chromosome 1"/>
</dbReference>
<keyword evidence="1" id="KW-1133">Transmembrane helix</keyword>
<evidence type="ECO:0000313" key="2">
    <source>
        <dbReference type="EMBL" id="EOX95715.1"/>
    </source>
</evidence>
<protein>
    <submittedName>
        <fullName evidence="2">Uncharacterized protein</fullName>
    </submittedName>
</protein>
<reference evidence="2 3" key="1">
    <citation type="journal article" date="2013" name="Genome Biol.">
        <title>The genome sequence of the most widely cultivated cacao type and its use to identify candidate genes regulating pod color.</title>
        <authorList>
            <person name="Motamayor J.C."/>
            <person name="Mockaitis K."/>
            <person name="Schmutz J."/>
            <person name="Haiminen N."/>
            <person name="Iii D.L."/>
            <person name="Cornejo O."/>
            <person name="Findley S.D."/>
            <person name="Zheng P."/>
            <person name="Utro F."/>
            <person name="Royaert S."/>
            <person name="Saski C."/>
            <person name="Jenkins J."/>
            <person name="Podicheti R."/>
            <person name="Zhao M."/>
            <person name="Scheffler B.E."/>
            <person name="Stack J.C."/>
            <person name="Feltus F.A."/>
            <person name="Mustiga G.M."/>
            <person name="Amores F."/>
            <person name="Phillips W."/>
            <person name="Marelli J.P."/>
            <person name="May G.D."/>
            <person name="Shapiro H."/>
            <person name="Ma J."/>
            <person name="Bustamante C.D."/>
            <person name="Schnell R.J."/>
            <person name="Main D."/>
            <person name="Gilbert D."/>
            <person name="Parida L."/>
            <person name="Kuhn D.N."/>
        </authorList>
    </citation>
    <scope>NUCLEOTIDE SEQUENCE [LARGE SCALE GENOMIC DNA]</scope>
    <source>
        <strain evidence="3">cv. Matina 1-6</strain>
    </source>
</reference>